<feature type="compositionally biased region" description="Basic and acidic residues" evidence="1">
    <location>
        <begin position="971"/>
        <end position="980"/>
    </location>
</feature>
<feature type="compositionally biased region" description="Basic and acidic residues" evidence="1">
    <location>
        <begin position="310"/>
        <end position="320"/>
    </location>
</feature>
<feature type="compositionally biased region" description="Low complexity" evidence="1">
    <location>
        <begin position="145"/>
        <end position="155"/>
    </location>
</feature>
<feature type="compositionally biased region" description="Low complexity" evidence="1">
    <location>
        <begin position="570"/>
        <end position="581"/>
    </location>
</feature>
<feature type="compositionally biased region" description="Polar residues" evidence="1">
    <location>
        <begin position="1"/>
        <end position="12"/>
    </location>
</feature>
<reference evidence="4" key="1">
    <citation type="journal article" date="2018" name="Nat. Microbiol.">
        <title>Leveraging single-cell genomics to expand the fungal tree of life.</title>
        <authorList>
            <person name="Ahrendt S.R."/>
            <person name="Quandt C.A."/>
            <person name="Ciobanu D."/>
            <person name="Clum A."/>
            <person name="Salamov A."/>
            <person name="Andreopoulos B."/>
            <person name="Cheng J.F."/>
            <person name="Woyke T."/>
            <person name="Pelin A."/>
            <person name="Henrissat B."/>
            <person name="Reynolds N.K."/>
            <person name="Benny G.L."/>
            <person name="Smith M.E."/>
            <person name="James T.Y."/>
            <person name="Grigoriev I.V."/>
        </authorList>
    </citation>
    <scope>NUCLEOTIDE SEQUENCE [LARGE SCALE GENOMIC DNA]</scope>
    <source>
        <strain evidence="4">RSA 1356</strain>
    </source>
</reference>
<feature type="compositionally biased region" description="Polar residues" evidence="1">
    <location>
        <begin position="435"/>
        <end position="452"/>
    </location>
</feature>
<dbReference type="InterPro" id="IPR000904">
    <property type="entry name" value="Sec7_dom"/>
</dbReference>
<feature type="compositionally biased region" description="Polar residues" evidence="1">
    <location>
        <begin position="198"/>
        <end position="216"/>
    </location>
</feature>
<feature type="compositionally biased region" description="Polar residues" evidence="1">
    <location>
        <begin position="504"/>
        <end position="516"/>
    </location>
</feature>
<feature type="region of interest" description="Disordered" evidence="1">
    <location>
        <begin position="1"/>
        <end position="44"/>
    </location>
</feature>
<dbReference type="Proteomes" id="UP000271241">
    <property type="component" value="Unassembled WGS sequence"/>
</dbReference>
<evidence type="ECO:0000313" key="4">
    <source>
        <dbReference type="Proteomes" id="UP000271241"/>
    </source>
</evidence>
<keyword evidence="4" id="KW-1185">Reference proteome</keyword>
<evidence type="ECO:0000259" key="2">
    <source>
        <dbReference type="PROSITE" id="PS50190"/>
    </source>
</evidence>
<feature type="region of interest" description="Disordered" evidence="1">
    <location>
        <begin position="1114"/>
        <end position="1133"/>
    </location>
</feature>
<dbReference type="GO" id="GO:0005085">
    <property type="term" value="F:guanyl-nucleotide exchange factor activity"/>
    <property type="evidence" value="ECO:0007669"/>
    <property type="project" value="InterPro"/>
</dbReference>
<dbReference type="SUPFAM" id="SSF48425">
    <property type="entry name" value="Sec7 domain"/>
    <property type="match status" value="1"/>
</dbReference>
<dbReference type="PROSITE" id="PS50190">
    <property type="entry name" value="SEC7"/>
    <property type="match status" value="1"/>
</dbReference>
<protein>
    <recommendedName>
        <fullName evidence="2">SEC7 domain-containing protein</fullName>
    </recommendedName>
</protein>
<organism evidence="3 4">
    <name type="scientific">Thamnocephalis sphaerospora</name>
    <dbReference type="NCBI Taxonomy" id="78915"/>
    <lineage>
        <taxon>Eukaryota</taxon>
        <taxon>Fungi</taxon>
        <taxon>Fungi incertae sedis</taxon>
        <taxon>Zoopagomycota</taxon>
        <taxon>Zoopagomycotina</taxon>
        <taxon>Zoopagomycetes</taxon>
        <taxon>Zoopagales</taxon>
        <taxon>Sigmoideomycetaceae</taxon>
        <taxon>Thamnocephalis</taxon>
    </lineage>
</organism>
<dbReference type="InterPro" id="IPR035999">
    <property type="entry name" value="Sec7_dom_sf"/>
</dbReference>
<dbReference type="OrthoDB" id="430364at2759"/>
<feature type="compositionally biased region" description="Basic and acidic residues" evidence="1">
    <location>
        <begin position="556"/>
        <end position="569"/>
    </location>
</feature>
<feature type="compositionally biased region" description="Low complexity" evidence="1">
    <location>
        <begin position="186"/>
        <end position="196"/>
    </location>
</feature>
<feature type="region of interest" description="Disordered" evidence="1">
    <location>
        <begin position="970"/>
        <end position="998"/>
    </location>
</feature>
<evidence type="ECO:0000313" key="3">
    <source>
        <dbReference type="EMBL" id="RKP10782.1"/>
    </source>
</evidence>
<feature type="compositionally biased region" description="Pro residues" evidence="1">
    <location>
        <begin position="333"/>
        <end position="345"/>
    </location>
</feature>
<dbReference type="GO" id="GO:0032012">
    <property type="term" value="P:regulation of ARF protein signal transduction"/>
    <property type="evidence" value="ECO:0007669"/>
    <property type="project" value="InterPro"/>
</dbReference>
<dbReference type="EMBL" id="KZ992437">
    <property type="protein sequence ID" value="RKP10782.1"/>
    <property type="molecule type" value="Genomic_DNA"/>
</dbReference>
<feature type="region of interest" description="Disordered" evidence="1">
    <location>
        <begin position="1355"/>
        <end position="1377"/>
    </location>
</feature>
<sequence>MNLPARNTTAGQRSVEKSRPSLASVTVPAPFRNESSPRSPFENPLSAVDYISARGLGALRSARSPLEMWSSRMTGGLGTGPGTMTDLNGLHGFTGWGLGEAADSFDLDTDEEEDCNGGLLSGSPEKWASLLAAVTPPTHPASVLGAGAPAATATGRSKDSPNAAQAAPLRRTQAGAAVRRSVTSPAASNAATIAAAVVQQSEISRSTTTHSGQSNLRPRRPPASDHQARRSPPARAPGPVDVRTANSHQERQPAVARSPSMPDLQIMRLPADGTSTIDPAADGGVGVGGSGYTGRHAPKEGVPPTQPLHHGQDRDGDRDGFATASASDRERVPQPPQHRPLPPPAMRLAGQKPVQQPLGKQKMGASAMPPLLHTRSMEHVEQRPGLPHTRAHTEPVYLPPLDLGQISLAPGEILPSNGDLLLERMQLGSHGTGGVNDSQSATKASTLSTSPLNEDDPMDGNMDGALPPPSALFTHKTAAAALDRETYAQVAASSSGKNRRTPSPLAQDSAAQNSLATPVAHARHRRPSAPNLSSGRGIPARQAHGHGRSAAAKQPLEAHPHRPLPDGHRATPARGRGAPAGLDHEKTVRRGGSGQGDSGAHERPTLRTQKVKGNYGQPGRKRVSRSLERPEAVLAAEERRSNSAASGDEDNGERVAPLSHRREHSAQPQSTVAAKHALHQRPPRSHSAEKASTLQHPKPQHDREGGNGARSALSAAGFRGVVGSESTPDLSVHVAQGNAKQQILDGLRSPNHRGDADDRYEQYRRQLLRYGPVLQVITSRMVKDRVLFLFQEVLLVAKPIMPEGKRLVQADENTGLLERYQCRAIIPLGDISMATIREEATSPPDMPGMMDPEMYRAVRSFPGNSYRVLRHLLEGDLLRRDAASIAGFLLRTRGLDRREVGSFLAQRENSPVLAAFLERVPARGIALPDMLRLVGRHMRLPVATSTSLRLTASHTDDIAEATPNWRLRRSTAKEAEHDAEGQPDGGHGADTGVSTNDANSGHLRARCLVMIADRWREGNPSQTIGRRAAVALAYAVLALCRQLQQHASRRPKQVAGGDYTVEDFMNTFAHTYLGCYEDDGQPIYVSDQILQQTYAAAVSRHIMLDHDLDDDAVRDGDRSLHPTANSGSTRTRDVECDPSGRLWISVGAFPLRLTVRVPSAEIVFRLPRPDAGVQLRVLTEEGLRCSSKVISFGSGGEARITLTGVSVGRCVVAFDLMGPGAPRYSPIPPRTLSIERGFMRWAFRVRCEATYFSREDLPPSTQPAPGLHSPTLYSSGHAMASAPSFFGAGAGKTDATVQDDEEQRPLAARTRLNFGDWMRSPVGRGRAVKLSFSVESRDRRTSWCTTIEERARAVREARDHALPPSAPIGEADRPGRATRDRVVATQLGRLLLPASDGAASGSLIFTGKELVRLVAHHEQIAQEHATLSST</sequence>
<proteinExistence type="predicted"/>
<gene>
    <name evidence="3" type="ORF">THASP1DRAFT_27436</name>
</gene>
<name>A0A4P9XXL1_9FUNG</name>
<dbReference type="Gene3D" id="1.10.220.20">
    <property type="match status" value="1"/>
</dbReference>
<feature type="domain" description="SEC7" evidence="2">
    <location>
        <begin position="853"/>
        <end position="1100"/>
    </location>
</feature>
<dbReference type="Pfam" id="PF01369">
    <property type="entry name" value="Sec7"/>
    <property type="match status" value="1"/>
</dbReference>
<feature type="region of interest" description="Disordered" evidence="1">
    <location>
        <begin position="428"/>
        <end position="465"/>
    </location>
</feature>
<feature type="region of interest" description="Disordered" evidence="1">
    <location>
        <begin position="142"/>
        <end position="364"/>
    </location>
</feature>
<accession>A0A4P9XXL1</accession>
<feature type="region of interest" description="Disordered" evidence="1">
    <location>
        <begin position="490"/>
        <end position="711"/>
    </location>
</feature>
<feature type="compositionally biased region" description="Gly residues" evidence="1">
    <location>
        <begin position="283"/>
        <end position="292"/>
    </location>
</feature>
<feature type="compositionally biased region" description="Basic and acidic residues" evidence="1">
    <location>
        <begin position="625"/>
        <end position="641"/>
    </location>
</feature>
<evidence type="ECO:0000256" key="1">
    <source>
        <dbReference type="SAM" id="MobiDB-lite"/>
    </source>
</evidence>